<dbReference type="AlphaFoldDB" id="A0AAD6WFB4"/>
<evidence type="ECO:0000313" key="5">
    <source>
        <dbReference type="Proteomes" id="UP001164929"/>
    </source>
</evidence>
<dbReference type="GO" id="GO:0048024">
    <property type="term" value="P:regulation of mRNA splicing, via spliceosome"/>
    <property type="evidence" value="ECO:0007669"/>
    <property type="project" value="TreeGrafter"/>
</dbReference>
<dbReference type="GO" id="GO:0000398">
    <property type="term" value="P:mRNA splicing, via spliceosome"/>
    <property type="evidence" value="ECO:0007669"/>
    <property type="project" value="TreeGrafter"/>
</dbReference>
<sequence length="504" mass="56836">MVNTECQRHGLEEGRGEGKQKRKGLGLQETSPTVHTHTLIFKKKRKTDTRKNPSVPLFTSLRSSLGKEAKKDMSSDSAKENASVVDSSVTEWKHDMGNSDDPGNKTVQGIVNVTTWNKVTTWIKDLCFLSESPSYKGNEDGYPNMAEKAGHDRVGNSSINKKGKLCNTRYFIIKSLNHHNIQLSIENGIWATQVRNEPILEEAFHHMPVLQNSGRVILIYSVNMSGFFQGYAQMISSVGWRHDNLWSEGSGKSNPWGRSFKVKWLRLNDLPFQKTLHLKNPLNDYKPVKISRDCQELPEDIGEALCELIDGERDTDGMVKSFPRDDLPMKRPCIDPSSYTGDGEYTVPPLQMPWGRTPTPYPSFLYQQHDEASRFHLAHQGPTAAGFTDNALSSGASKVARMKQSRNSTNLRIHCEMPSRTDIWGLSAESPLTSTLTDDDFLEMTYEEYLEAHSRSIKQLNPPVSMLICKNLTELNECFLKIYIDIIILSKYLCTPPAIGASYK</sequence>
<comment type="function">
    <text evidence="1">Specifically recognizes and binds N6-methyladenosine (m6A)-containing RNAs, and regulates mRNA stability. M6A is a modification present at internal sites of mRNAs and some non-coding RNAs and plays a role in mRNA stability and processing.</text>
</comment>
<evidence type="ECO:0000259" key="3">
    <source>
        <dbReference type="PROSITE" id="PS50882"/>
    </source>
</evidence>
<reference evidence="4 5" key="1">
    <citation type="journal article" date="2023" name="Mol. Ecol. Resour.">
        <title>Chromosome-level genome assembly of a triploid poplar Populus alba 'Berolinensis'.</title>
        <authorList>
            <person name="Chen S."/>
            <person name="Yu Y."/>
            <person name="Wang X."/>
            <person name="Wang S."/>
            <person name="Zhang T."/>
            <person name="Zhou Y."/>
            <person name="He R."/>
            <person name="Meng N."/>
            <person name="Wang Y."/>
            <person name="Liu W."/>
            <person name="Liu Z."/>
            <person name="Liu J."/>
            <person name="Guo Q."/>
            <person name="Huang H."/>
            <person name="Sederoff R.R."/>
            <person name="Wang G."/>
            <person name="Qu G."/>
            <person name="Chen S."/>
        </authorList>
    </citation>
    <scope>NUCLEOTIDE SEQUENCE [LARGE SCALE GENOMIC DNA]</scope>
    <source>
        <strain evidence="4">SC-2020</strain>
    </source>
</reference>
<dbReference type="CDD" id="cd21134">
    <property type="entry name" value="YTH"/>
    <property type="match status" value="1"/>
</dbReference>
<name>A0AAD6WFB4_9ROSI</name>
<comment type="caution">
    <text evidence="4">The sequence shown here is derived from an EMBL/GenBank/DDBJ whole genome shotgun (WGS) entry which is preliminary data.</text>
</comment>
<evidence type="ECO:0000313" key="4">
    <source>
        <dbReference type="EMBL" id="KAJ7010793.1"/>
    </source>
</evidence>
<comment type="similarity">
    <text evidence="1">Belongs to the YTHDF family.</text>
</comment>
<dbReference type="PANTHER" id="PTHR12357:SF3">
    <property type="entry name" value="YTH DOMAIN-CONTAINING PROTEIN 1"/>
    <property type="match status" value="1"/>
</dbReference>
<gene>
    <name evidence="4" type="ORF">NC653_001300</name>
</gene>
<feature type="compositionally biased region" description="Basic and acidic residues" evidence="2">
    <location>
        <begin position="1"/>
        <end position="19"/>
    </location>
</feature>
<evidence type="ECO:0000256" key="2">
    <source>
        <dbReference type="SAM" id="MobiDB-lite"/>
    </source>
</evidence>
<keyword evidence="1" id="KW-0694">RNA-binding</keyword>
<dbReference type="PANTHER" id="PTHR12357">
    <property type="entry name" value="YTH YT521-B HOMOLOGY DOMAIN-CONTAINING"/>
    <property type="match status" value="1"/>
</dbReference>
<organism evidence="4 5">
    <name type="scientific">Populus alba x Populus x berolinensis</name>
    <dbReference type="NCBI Taxonomy" id="444605"/>
    <lineage>
        <taxon>Eukaryota</taxon>
        <taxon>Viridiplantae</taxon>
        <taxon>Streptophyta</taxon>
        <taxon>Embryophyta</taxon>
        <taxon>Tracheophyta</taxon>
        <taxon>Spermatophyta</taxon>
        <taxon>Magnoliopsida</taxon>
        <taxon>eudicotyledons</taxon>
        <taxon>Gunneridae</taxon>
        <taxon>Pentapetalae</taxon>
        <taxon>rosids</taxon>
        <taxon>fabids</taxon>
        <taxon>Malpighiales</taxon>
        <taxon>Salicaceae</taxon>
        <taxon>Saliceae</taxon>
        <taxon>Populus</taxon>
    </lineage>
</organism>
<feature type="compositionally biased region" description="Basic and acidic residues" evidence="2">
    <location>
        <begin position="65"/>
        <end position="79"/>
    </location>
</feature>
<dbReference type="Gene3D" id="3.10.590.10">
    <property type="entry name" value="ph1033 like domains"/>
    <property type="match status" value="1"/>
</dbReference>
<proteinExistence type="inferred from homology"/>
<dbReference type="InterPro" id="IPR045168">
    <property type="entry name" value="YTH_prot"/>
</dbReference>
<dbReference type="EMBL" id="JAQIZT010000001">
    <property type="protein sequence ID" value="KAJ7010793.1"/>
    <property type="molecule type" value="Genomic_DNA"/>
</dbReference>
<dbReference type="GO" id="GO:0005654">
    <property type="term" value="C:nucleoplasm"/>
    <property type="evidence" value="ECO:0007669"/>
    <property type="project" value="TreeGrafter"/>
</dbReference>
<dbReference type="GO" id="GO:1990247">
    <property type="term" value="F:N6-methyladenosine-containing RNA reader activity"/>
    <property type="evidence" value="ECO:0007669"/>
    <property type="project" value="UniProtKB-UniRule"/>
</dbReference>
<feature type="region of interest" description="Disordered" evidence="2">
    <location>
        <begin position="1"/>
        <end position="84"/>
    </location>
</feature>
<accession>A0AAD6WFB4</accession>
<evidence type="ECO:0000256" key="1">
    <source>
        <dbReference type="RuleBase" id="RU369095"/>
    </source>
</evidence>
<dbReference type="InterPro" id="IPR007275">
    <property type="entry name" value="YTH_domain"/>
</dbReference>
<keyword evidence="5" id="KW-1185">Reference proteome</keyword>
<protein>
    <recommendedName>
        <fullName evidence="1">YTH domain-containing family protein</fullName>
    </recommendedName>
</protein>
<dbReference type="Proteomes" id="UP001164929">
    <property type="component" value="Chromosome 1"/>
</dbReference>
<dbReference type="Pfam" id="PF04146">
    <property type="entry name" value="YTH"/>
    <property type="match status" value="1"/>
</dbReference>
<dbReference type="GO" id="GO:0003729">
    <property type="term" value="F:mRNA binding"/>
    <property type="evidence" value="ECO:0007669"/>
    <property type="project" value="UniProtKB-UniRule"/>
</dbReference>
<feature type="domain" description="YTH" evidence="3">
    <location>
        <begin position="168"/>
        <end position="309"/>
    </location>
</feature>
<dbReference type="PROSITE" id="PS50882">
    <property type="entry name" value="YTH"/>
    <property type="match status" value="1"/>
</dbReference>